<proteinExistence type="predicted"/>
<name>A0A367WVM0_9PROT</name>
<sequence length="525" mass="58328">MFRPYAVFCRQMKVGSKVLLVQPLAFCPDMKGQSMQFRLRYVPVLLAGFLSACSSHQSGVSVVSSPSCSQQLREFDALITDQGQRNIGAAPVAGYRFLRANRNSVLMGKQVGTAIAQGAQGELLFADWVAQMRALDRDARADELRNLPVAAELSLTEVENCASQMAAGLTIGDYASLSKAVFVPDDYLDFQRIAGFYPLTAFAAHFGYESWKRDNFGSFDLSEEALQASGPWQRYRADGQGDAGQDAIAIKAIEEDAFGRIIPTHAELKSLAERYAPEFRIRTLTSSDRIGTPALPSREGLSIVDLDRPAIYYRLSHTWFNNQWRPQIIYSVWFPERPAQGMFDILAGHLDALIWRVTLDGEGHPLIADSIHGCGCYHMFFPTSSLQRIVAPEDGDIRETAESPAGAVPSATLARPVLWVDAISHYLLAVTPENSDVKTLAPIKASMQPEQSLASIPLKDGSGYESLYDEDGFVPGTERMERFILWPMGVDRPGAMRQWGHHATAFVGRRHFDEPALYERYFELR</sequence>
<dbReference type="EMBL" id="JPWI01000007">
    <property type="protein sequence ID" value="RCK45438.1"/>
    <property type="molecule type" value="Genomic_DNA"/>
</dbReference>
<protein>
    <submittedName>
        <fullName evidence="1">Uncharacterized protein</fullName>
    </submittedName>
</protein>
<dbReference type="AlphaFoldDB" id="A0A367WVM0"/>
<comment type="caution">
    <text evidence="1">The sequence shown here is derived from an EMBL/GenBank/DDBJ whole genome shotgun (WGS) entry which is preliminary data.</text>
</comment>
<evidence type="ECO:0000313" key="2">
    <source>
        <dbReference type="Proteomes" id="UP000252255"/>
    </source>
</evidence>
<reference evidence="1 2" key="1">
    <citation type="submission" date="2014-07" db="EMBL/GenBank/DDBJ databases">
        <title>Draft genome sequence of Thalassospira profundimaris PR54-5.</title>
        <authorList>
            <person name="Lai Q."/>
            <person name="Shao Z."/>
        </authorList>
    </citation>
    <scope>NUCLEOTIDE SEQUENCE [LARGE SCALE GENOMIC DNA]</scope>
    <source>
        <strain evidence="1 2">PR54-5</strain>
    </source>
</reference>
<evidence type="ECO:0000313" key="1">
    <source>
        <dbReference type="EMBL" id="RCK45438.1"/>
    </source>
</evidence>
<dbReference type="Proteomes" id="UP000252255">
    <property type="component" value="Unassembled WGS sequence"/>
</dbReference>
<organism evidence="1 2">
    <name type="scientific">Thalassospira profundimaris</name>
    <dbReference type="NCBI Taxonomy" id="502049"/>
    <lineage>
        <taxon>Bacteria</taxon>
        <taxon>Pseudomonadati</taxon>
        <taxon>Pseudomonadota</taxon>
        <taxon>Alphaproteobacteria</taxon>
        <taxon>Rhodospirillales</taxon>
        <taxon>Thalassospiraceae</taxon>
        <taxon>Thalassospira</taxon>
    </lineage>
</organism>
<gene>
    <name evidence="1" type="ORF">TH30_12705</name>
</gene>
<accession>A0A367WVM0</accession>